<dbReference type="InterPro" id="IPR028082">
    <property type="entry name" value="Peripla_BP_I"/>
</dbReference>
<accession>A0A8J3F154</accession>
<proteinExistence type="predicted"/>
<evidence type="ECO:0000313" key="7">
    <source>
        <dbReference type="Proteomes" id="UP000619536"/>
    </source>
</evidence>
<dbReference type="GO" id="GO:0003700">
    <property type="term" value="F:DNA-binding transcription factor activity"/>
    <property type="evidence" value="ECO:0007669"/>
    <property type="project" value="TreeGrafter"/>
</dbReference>
<evidence type="ECO:0000256" key="4">
    <source>
        <dbReference type="ARBA" id="ARBA00023163"/>
    </source>
</evidence>
<dbReference type="InterPro" id="IPR000843">
    <property type="entry name" value="HTH_LacI"/>
</dbReference>
<dbReference type="InterPro" id="IPR010982">
    <property type="entry name" value="Lambda_DNA-bd_dom_sf"/>
</dbReference>
<keyword evidence="1" id="KW-0678">Repressor</keyword>
<dbReference type="Pfam" id="PF00356">
    <property type="entry name" value="LacI"/>
    <property type="match status" value="1"/>
</dbReference>
<organism evidence="6 7">
    <name type="scientific">Galliscardovia ingluviei</name>
    <dbReference type="NCBI Taxonomy" id="1769422"/>
    <lineage>
        <taxon>Bacteria</taxon>
        <taxon>Bacillati</taxon>
        <taxon>Actinomycetota</taxon>
        <taxon>Actinomycetes</taxon>
        <taxon>Bifidobacteriales</taxon>
        <taxon>Bifidobacteriaceae</taxon>
        <taxon>Galliscardovia</taxon>
    </lineage>
</organism>
<gene>
    <name evidence="6" type="ORF">GCM10007377_03750</name>
</gene>
<dbReference type="Proteomes" id="UP000619536">
    <property type="component" value="Unassembled WGS sequence"/>
</dbReference>
<name>A0A8J3F154_9BIFI</name>
<dbReference type="GO" id="GO:0000976">
    <property type="term" value="F:transcription cis-regulatory region binding"/>
    <property type="evidence" value="ECO:0007669"/>
    <property type="project" value="TreeGrafter"/>
</dbReference>
<dbReference type="CDD" id="cd01392">
    <property type="entry name" value="HTH_LacI"/>
    <property type="match status" value="1"/>
</dbReference>
<reference evidence="6" key="2">
    <citation type="submission" date="2020-09" db="EMBL/GenBank/DDBJ databases">
        <authorList>
            <person name="Sun Q."/>
            <person name="Sedlacek I."/>
        </authorList>
    </citation>
    <scope>NUCLEOTIDE SEQUENCE</scope>
    <source>
        <strain evidence="6">CCM 8606</strain>
    </source>
</reference>
<evidence type="ECO:0000256" key="1">
    <source>
        <dbReference type="ARBA" id="ARBA00022491"/>
    </source>
</evidence>
<dbReference type="SUPFAM" id="SSF47413">
    <property type="entry name" value="lambda repressor-like DNA-binding domains"/>
    <property type="match status" value="1"/>
</dbReference>
<reference evidence="6" key="1">
    <citation type="journal article" date="2014" name="Int. J. Syst. Evol. Microbiol.">
        <title>Complete genome sequence of Corynebacterium casei LMG S-19264T (=DSM 44701T), isolated from a smear-ripened cheese.</title>
        <authorList>
            <consortium name="US DOE Joint Genome Institute (JGI-PGF)"/>
            <person name="Walter F."/>
            <person name="Albersmeier A."/>
            <person name="Kalinowski J."/>
            <person name="Ruckert C."/>
        </authorList>
    </citation>
    <scope>NUCLEOTIDE SEQUENCE</scope>
    <source>
        <strain evidence="6">CCM 8606</strain>
    </source>
</reference>
<dbReference type="PANTHER" id="PTHR30146:SF148">
    <property type="entry name" value="HTH-TYPE TRANSCRIPTIONAL REPRESSOR PURR-RELATED"/>
    <property type="match status" value="1"/>
</dbReference>
<keyword evidence="3" id="KW-0238">DNA-binding</keyword>
<evidence type="ECO:0000256" key="3">
    <source>
        <dbReference type="ARBA" id="ARBA00023125"/>
    </source>
</evidence>
<comment type="caution">
    <text evidence="6">The sequence shown here is derived from an EMBL/GenBank/DDBJ whole genome shotgun (WGS) entry which is preliminary data.</text>
</comment>
<dbReference type="EMBL" id="BMDH01000001">
    <property type="protein sequence ID" value="GGI12996.1"/>
    <property type="molecule type" value="Genomic_DNA"/>
</dbReference>
<evidence type="ECO:0000313" key="6">
    <source>
        <dbReference type="EMBL" id="GGI12996.1"/>
    </source>
</evidence>
<dbReference type="Gene3D" id="3.40.50.2300">
    <property type="match status" value="2"/>
</dbReference>
<dbReference type="SMART" id="SM00354">
    <property type="entry name" value="HTH_LACI"/>
    <property type="match status" value="1"/>
</dbReference>
<dbReference type="SUPFAM" id="SSF53822">
    <property type="entry name" value="Periplasmic binding protein-like I"/>
    <property type="match status" value="1"/>
</dbReference>
<keyword evidence="4" id="KW-0804">Transcription</keyword>
<evidence type="ECO:0000259" key="5">
    <source>
        <dbReference type="PROSITE" id="PS50932"/>
    </source>
</evidence>
<keyword evidence="2" id="KW-0805">Transcription regulation</keyword>
<sequence>MATLRQIAEQTGVSISTVSLVLNHRDQGRVNPEVAQRIRLVAQQLGYRPNTLARSLRTNRSHILGFISDEIATTPYAGRLILGAQDAARSMNYMLFTVNTNGDRTLEEHEIDALKQYGVEGFIYARMFHQATTIPSSLHDAPTVLVDGFDVDHRVPSIVPDERAIGFDATEYLIQSGAQRIAYIGAADRVTIADTLRYEGYTRALRQYRINHDMALTTSVTFNQAAQDKVSALIEQERPDGVLCFNDARAWYVYFAAAQLGLRIGKDLSVVGVDNHRVSAETMAPRLTTVDLPHYEMGYWGAMRLISMIEQDDKSAHIPQALRDTLPNLQEQEAHIHCTLLKKDSVRHQ</sequence>
<keyword evidence="7" id="KW-1185">Reference proteome</keyword>
<dbReference type="RefSeq" id="WP_188354539.1">
    <property type="nucleotide sequence ID" value="NZ_BMDH01000001.1"/>
</dbReference>
<protein>
    <submittedName>
        <fullName evidence="6">LacI family transcriptional regulator</fullName>
    </submittedName>
</protein>
<dbReference type="AlphaFoldDB" id="A0A8J3F154"/>
<dbReference type="PANTHER" id="PTHR30146">
    <property type="entry name" value="LACI-RELATED TRANSCRIPTIONAL REPRESSOR"/>
    <property type="match status" value="1"/>
</dbReference>
<dbReference type="Gene3D" id="1.10.260.40">
    <property type="entry name" value="lambda repressor-like DNA-binding domains"/>
    <property type="match status" value="1"/>
</dbReference>
<dbReference type="Pfam" id="PF00532">
    <property type="entry name" value="Peripla_BP_1"/>
    <property type="match status" value="1"/>
</dbReference>
<feature type="domain" description="HTH lacI-type" evidence="5">
    <location>
        <begin position="2"/>
        <end position="58"/>
    </location>
</feature>
<evidence type="ECO:0000256" key="2">
    <source>
        <dbReference type="ARBA" id="ARBA00023015"/>
    </source>
</evidence>
<dbReference type="InterPro" id="IPR001761">
    <property type="entry name" value="Peripla_BP/Lac1_sug-bd_dom"/>
</dbReference>
<dbReference type="PROSITE" id="PS50932">
    <property type="entry name" value="HTH_LACI_2"/>
    <property type="match status" value="1"/>
</dbReference>
<dbReference type="CDD" id="cd06288">
    <property type="entry name" value="PBP1_sucrose_transcription_regulator"/>
    <property type="match status" value="1"/>
</dbReference>